<keyword evidence="1" id="KW-0472">Membrane</keyword>
<reference evidence="2" key="1">
    <citation type="submission" date="2021-03" db="EMBL/GenBank/DDBJ databases">
        <authorList>
            <person name="Bekaert M."/>
        </authorList>
    </citation>
    <scope>NUCLEOTIDE SEQUENCE</scope>
</reference>
<keyword evidence="1" id="KW-0812">Transmembrane</keyword>
<gene>
    <name evidence="2" type="ORF">MEDL_31288</name>
</gene>
<evidence type="ECO:0000313" key="3">
    <source>
        <dbReference type="Proteomes" id="UP000683360"/>
    </source>
</evidence>
<keyword evidence="1" id="KW-1133">Transmembrane helix</keyword>
<dbReference type="Proteomes" id="UP000683360">
    <property type="component" value="Unassembled WGS sequence"/>
</dbReference>
<protein>
    <submittedName>
        <fullName evidence="2">Uncharacterized protein</fullName>
    </submittedName>
</protein>
<dbReference type="EMBL" id="CAJPWZ010001550">
    <property type="protein sequence ID" value="CAG2217613.1"/>
    <property type="molecule type" value="Genomic_DNA"/>
</dbReference>
<sequence>MPSQNSIIDNTAVDFKGRLHINITVAEVYPVPLCSVKITKLKGQIISEVTLNVTVFEINKFQKKVEVLGVVDCGLEQYERHITIDCCINNTLNNLLKRNFTLCQELHAIESSAPFEVVTIVVASVLTLLSLVLLITLVIHYRNRFRGYFAVKDTNNKKTVNNVFKKE</sequence>
<evidence type="ECO:0000256" key="1">
    <source>
        <dbReference type="SAM" id="Phobius"/>
    </source>
</evidence>
<organism evidence="2 3">
    <name type="scientific">Mytilus edulis</name>
    <name type="common">Blue mussel</name>
    <dbReference type="NCBI Taxonomy" id="6550"/>
    <lineage>
        <taxon>Eukaryota</taxon>
        <taxon>Metazoa</taxon>
        <taxon>Spiralia</taxon>
        <taxon>Lophotrochozoa</taxon>
        <taxon>Mollusca</taxon>
        <taxon>Bivalvia</taxon>
        <taxon>Autobranchia</taxon>
        <taxon>Pteriomorphia</taxon>
        <taxon>Mytilida</taxon>
        <taxon>Mytiloidea</taxon>
        <taxon>Mytilidae</taxon>
        <taxon>Mytilinae</taxon>
        <taxon>Mytilus</taxon>
    </lineage>
</organism>
<comment type="caution">
    <text evidence="2">The sequence shown here is derived from an EMBL/GenBank/DDBJ whole genome shotgun (WGS) entry which is preliminary data.</text>
</comment>
<dbReference type="OrthoDB" id="10454725at2759"/>
<accession>A0A8S3SBA0</accession>
<keyword evidence="3" id="KW-1185">Reference proteome</keyword>
<proteinExistence type="predicted"/>
<evidence type="ECO:0000313" key="2">
    <source>
        <dbReference type="EMBL" id="CAG2217613.1"/>
    </source>
</evidence>
<dbReference type="AlphaFoldDB" id="A0A8S3SBA0"/>
<name>A0A8S3SBA0_MYTED</name>
<feature type="transmembrane region" description="Helical" evidence="1">
    <location>
        <begin position="117"/>
        <end position="139"/>
    </location>
</feature>